<gene>
    <name evidence="1" type="ORF">KUCAC02_018196</name>
</gene>
<comment type="caution">
    <text evidence="1">The sequence shown here is derived from an EMBL/GenBank/DDBJ whole genome shotgun (WGS) entry which is preliminary data.</text>
</comment>
<protein>
    <submittedName>
        <fullName evidence="1">Uncharacterized protein</fullName>
    </submittedName>
</protein>
<keyword evidence="2" id="KW-1185">Reference proteome</keyword>
<organism evidence="1 2">
    <name type="scientific">Chaenocephalus aceratus</name>
    <name type="common">Blackfin icefish</name>
    <name type="synonym">Chaenichthys aceratus</name>
    <dbReference type="NCBI Taxonomy" id="36190"/>
    <lineage>
        <taxon>Eukaryota</taxon>
        <taxon>Metazoa</taxon>
        <taxon>Chordata</taxon>
        <taxon>Craniata</taxon>
        <taxon>Vertebrata</taxon>
        <taxon>Euteleostomi</taxon>
        <taxon>Actinopterygii</taxon>
        <taxon>Neopterygii</taxon>
        <taxon>Teleostei</taxon>
        <taxon>Neoteleostei</taxon>
        <taxon>Acanthomorphata</taxon>
        <taxon>Eupercaria</taxon>
        <taxon>Perciformes</taxon>
        <taxon>Notothenioidei</taxon>
        <taxon>Channichthyidae</taxon>
        <taxon>Chaenocephalus</taxon>
    </lineage>
</organism>
<sequence>MEMCFLRALLFVALSAWILADDGQVTFVSELSSKPAQKLSKYGWYGNVRLQRFHIPEETAIARWLFSVTKGNNFNCGKHNVTIHIQYGAPPVINPTGKVFPNATLWSPPLSLILPVTSQSSTTFNLSNPAPGDWFVGAHLPEHDGRIEQKGFPSCSYLFQPQLSIRRAVDTPIMQQGTFLQQTAAPDTPARLKLYVPEFASSLSVSVSDCSSGEAADDGNCSLVLRLGSTSLQQRPVTVNCSGIGCSATLSNPPWDTWLRVVVESGLGNRTVTFSIVSNYTVGCKPKSVGLKVDDDINKLRSKSNLTNSTSADNDTVVTDAVAPSNDSASPLTPLLASACVWSIPILYEELDVLSMRFTPANGPNVSVTDTHPTLLTYPLHTQATGGTLNLQLTLNTTNITVANSSSVVACLSPWAPVLDLNHSQPCRTALFGGYGVRVNVSDPKAVVRLPFPQSTTWYLTLQLTCNSSDCGNASLVSVVPEVFISACVDDCGTYGECRLLRSYSYLYASSTWPSCPPPWWPSNRCFITEASVYLFTMFFSTFYHACDQPGVAVMCIMDYDALQYCDFLGSICSIWVTILCMARIKDIFKYTLFMLGALLIAMSMQLDRKGMWNMLGPPTKTEDDDKAVFLSCAKPSSLYRCTEGCGADTVTHLLGGAGFLFLIPEQSCALVGVCLYIFAETEDNYYYTHSLWQHPGGQLRGVPAAAKGEKQGGRWAGTEAGPGAGDPRSVATRYVRMNKDELYTVT</sequence>
<proteinExistence type="predicted"/>
<dbReference type="EMBL" id="CM043801">
    <property type="protein sequence ID" value="KAI4809296.1"/>
    <property type="molecule type" value="Genomic_DNA"/>
</dbReference>
<dbReference type="Proteomes" id="UP001057452">
    <property type="component" value="Chromosome 17"/>
</dbReference>
<evidence type="ECO:0000313" key="2">
    <source>
        <dbReference type="Proteomes" id="UP001057452"/>
    </source>
</evidence>
<evidence type="ECO:0000313" key="1">
    <source>
        <dbReference type="EMBL" id="KAI4809296.1"/>
    </source>
</evidence>
<reference evidence="1" key="1">
    <citation type="submission" date="2022-05" db="EMBL/GenBank/DDBJ databases">
        <title>Chromosome-level genome of Chaenocephalus aceratus.</title>
        <authorList>
            <person name="Park H."/>
        </authorList>
    </citation>
    <scope>NUCLEOTIDE SEQUENCE</scope>
    <source>
        <strain evidence="1">KU_202001</strain>
    </source>
</reference>
<name>A0ACB9W7Q2_CHAAC</name>
<accession>A0ACB9W7Q2</accession>